<dbReference type="EMBL" id="MF401432">
    <property type="protein sequence ID" value="AWK60544.1"/>
    <property type="molecule type" value="Genomic_DNA"/>
</dbReference>
<dbReference type="CTD" id="4539"/>
<keyword evidence="11" id="KW-0496">Mitochondrion</keyword>
<keyword evidence="6 10" id="KW-1133">Transmembrane helix</keyword>
<evidence type="ECO:0000256" key="9">
    <source>
        <dbReference type="ARBA" id="ARBA00031586"/>
    </source>
</evidence>
<reference evidence="11" key="1">
    <citation type="journal article" date="2018" name="PLoS ONE">
        <title>Comparative analyses of the complete mitochondrial genomes of Dosinia clams and their phylogenetic position within Veneridae.</title>
        <authorList>
            <person name="Lv C."/>
            <person name="Li Q."/>
            <person name="Kong L."/>
        </authorList>
    </citation>
    <scope>NUCLEOTIDE SEQUENCE</scope>
</reference>
<dbReference type="RefSeq" id="YP_009498474.1">
    <property type="nucleotide sequence ID" value="NC_038063.1"/>
</dbReference>
<keyword evidence="8 10" id="KW-0472">Membrane</keyword>
<dbReference type="GeneID" id="37501095"/>
<dbReference type="InterPro" id="IPR039428">
    <property type="entry name" value="NUOK/Mnh_C1-like"/>
</dbReference>
<evidence type="ECO:0000256" key="8">
    <source>
        <dbReference type="ARBA" id="ARBA00023136"/>
    </source>
</evidence>
<feature type="transmembrane region" description="Helical" evidence="10">
    <location>
        <begin position="49"/>
        <end position="72"/>
    </location>
</feature>
<accession>A0A2U8JF89</accession>
<geneLocation type="mitochondrion" evidence="11"/>
<evidence type="ECO:0000256" key="6">
    <source>
        <dbReference type="ARBA" id="ARBA00022989"/>
    </source>
</evidence>
<sequence>MMSVCFFSLVHFFFQVKHFINLLLVFELVSLCIFLFCLCFSNISMGVVGLYFCVVILCLGVCESVMGLAVLVNCSRYSGKKNVKSFSFLSF</sequence>
<proteinExistence type="inferred from homology"/>
<keyword evidence="4 10" id="KW-0812">Transmembrane</keyword>
<evidence type="ECO:0000256" key="2">
    <source>
        <dbReference type="ARBA" id="ARBA00010519"/>
    </source>
</evidence>
<evidence type="ECO:0000256" key="5">
    <source>
        <dbReference type="ARBA" id="ARBA00022967"/>
    </source>
</evidence>
<feature type="transmembrane region" description="Helical" evidence="10">
    <location>
        <begin position="20"/>
        <end position="43"/>
    </location>
</feature>
<keyword evidence="5" id="KW-1278">Translocase</keyword>
<dbReference type="GO" id="GO:0016020">
    <property type="term" value="C:membrane"/>
    <property type="evidence" value="ECO:0007669"/>
    <property type="project" value="UniProtKB-SubCell"/>
</dbReference>
<dbReference type="Gene3D" id="1.10.287.3510">
    <property type="match status" value="1"/>
</dbReference>
<comment type="similarity">
    <text evidence="2">Belongs to the complex I subunit 4L family.</text>
</comment>
<keyword evidence="7" id="KW-0520">NAD</keyword>
<protein>
    <recommendedName>
        <fullName evidence="3">NADH-ubiquinone oxidoreductase chain 4L</fullName>
    </recommendedName>
    <alternativeName>
        <fullName evidence="9">NADH dehydrogenase subunit 4L</fullName>
    </alternativeName>
</protein>
<comment type="subcellular location">
    <subcellularLocation>
        <location evidence="1">Membrane</location>
        <topology evidence="1">Multi-pass membrane protein</topology>
    </subcellularLocation>
</comment>
<dbReference type="AlphaFoldDB" id="A0A2U8JF89"/>
<dbReference type="Pfam" id="PF00420">
    <property type="entry name" value="Oxidored_q2"/>
    <property type="match status" value="1"/>
</dbReference>
<evidence type="ECO:0000256" key="3">
    <source>
        <dbReference type="ARBA" id="ARBA00016612"/>
    </source>
</evidence>
<evidence type="ECO:0000256" key="1">
    <source>
        <dbReference type="ARBA" id="ARBA00004141"/>
    </source>
</evidence>
<evidence type="ECO:0000256" key="4">
    <source>
        <dbReference type="ARBA" id="ARBA00022692"/>
    </source>
</evidence>
<name>A0A2U8JF89_9BIVA</name>
<evidence type="ECO:0000313" key="11">
    <source>
        <dbReference type="EMBL" id="AWK60544.1"/>
    </source>
</evidence>
<gene>
    <name evidence="11" type="primary">ND4L</name>
</gene>
<evidence type="ECO:0000256" key="10">
    <source>
        <dbReference type="SAM" id="Phobius"/>
    </source>
</evidence>
<organism evidence="11">
    <name type="scientific">Dosinia japonica</name>
    <dbReference type="NCBI Taxonomy" id="368946"/>
    <lineage>
        <taxon>Eukaryota</taxon>
        <taxon>Metazoa</taxon>
        <taxon>Spiralia</taxon>
        <taxon>Lophotrochozoa</taxon>
        <taxon>Mollusca</taxon>
        <taxon>Bivalvia</taxon>
        <taxon>Autobranchia</taxon>
        <taxon>Heteroconchia</taxon>
        <taxon>Euheterodonta</taxon>
        <taxon>Imparidentia</taxon>
        <taxon>Neoheterodontei</taxon>
        <taxon>Venerida</taxon>
        <taxon>Veneroidea</taxon>
        <taxon>Veneridae</taxon>
        <taxon>Dosinia</taxon>
    </lineage>
</organism>
<evidence type="ECO:0000256" key="7">
    <source>
        <dbReference type="ARBA" id="ARBA00023027"/>
    </source>
</evidence>